<dbReference type="SUPFAM" id="SSF101931">
    <property type="entry name" value="Pym (Within the bgcn gene intron protein, WIBG), N-terminal domain"/>
    <property type="match status" value="1"/>
</dbReference>
<evidence type="ECO:0000313" key="3">
    <source>
        <dbReference type="Proteomes" id="UP000002173"/>
    </source>
</evidence>
<dbReference type="InParanoid" id="A7AM91"/>
<accession>A7AM91</accession>
<dbReference type="SMART" id="SM01273">
    <property type="entry name" value="Mago-bind"/>
    <property type="match status" value="1"/>
</dbReference>
<dbReference type="Proteomes" id="UP000002173">
    <property type="component" value="Chromosome 3"/>
</dbReference>
<comment type="caution">
    <text evidence="2">The sequence shown here is derived from an EMBL/GenBank/DDBJ whole genome shotgun (WGS) entry which is preliminary data.</text>
</comment>
<evidence type="ECO:0000313" key="2">
    <source>
        <dbReference type="EMBL" id="EDO07675.1"/>
    </source>
</evidence>
<reference evidence="2 3" key="1">
    <citation type="journal article" date="2007" name="PLoS Pathog.">
        <title>Genome sequence of Babesia bovis and comparative analysis of apicomplexan hemoprotozoa.</title>
        <authorList>
            <person name="Brayton K.A."/>
            <person name="Lau A.O.T."/>
            <person name="Herndon D.R."/>
            <person name="Hannick L."/>
            <person name="Kappmeyer L.S."/>
            <person name="Berens S.J."/>
            <person name="Bidwell S.L."/>
            <person name="Brown W.C."/>
            <person name="Crabtree J."/>
            <person name="Fadrosh D."/>
            <person name="Feldblum T."/>
            <person name="Forberger H.A."/>
            <person name="Haas B.J."/>
            <person name="Howell J.M."/>
            <person name="Khouri H."/>
            <person name="Koo H."/>
            <person name="Mann D.J."/>
            <person name="Norimine J."/>
            <person name="Paulsen I.T."/>
            <person name="Radune D."/>
            <person name="Ren Q."/>
            <person name="Smith R.K. Jr."/>
            <person name="Suarez C.E."/>
            <person name="White O."/>
            <person name="Wortman J.R."/>
            <person name="Knowles D.P. Jr."/>
            <person name="McElwain T.F."/>
            <person name="Nene V.M."/>
        </authorList>
    </citation>
    <scope>NUCLEOTIDE SEQUENCE [LARGE SCALE GENOMIC DNA]</scope>
    <source>
        <strain evidence="2">T2Bo</strain>
    </source>
</reference>
<organism evidence="2 3">
    <name type="scientific">Babesia bovis</name>
    <dbReference type="NCBI Taxonomy" id="5865"/>
    <lineage>
        <taxon>Eukaryota</taxon>
        <taxon>Sar</taxon>
        <taxon>Alveolata</taxon>
        <taxon>Apicomplexa</taxon>
        <taxon>Aconoidasida</taxon>
        <taxon>Piroplasmida</taxon>
        <taxon>Babesiidae</taxon>
        <taxon>Babesia</taxon>
    </lineage>
</organism>
<proteinExistence type="predicted"/>
<evidence type="ECO:0000259" key="1">
    <source>
        <dbReference type="SMART" id="SM01273"/>
    </source>
</evidence>
<dbReference type="InterPro" id="IPR036348">
    <property type="entry name" value="WIBG_N_sf"/>
</dbReference>
<dbReference type="Pfam" id="PF09282">
    <property type="entry name" value="Mago-bind"/>
    <property type="match status" value="1"/>
</dbReference>
<dbReference type="EMBL" id="AAXT01000001">
    <property type="protein sequence ID" value="EDO07675.1"/>
    <property type="molecule type" value="Genomic_DNA"/>
</dbReference>
<dbReference type="InterPro" id="IPR015362">
    <property type="entry name" value="WIBG_mago-bd"/>
</dbReference>
<keyword evidence="3" id="KW-1185">Reference proteome</keyword>
<name>A7AM91_BABBO</name>
<dbReference type="AlphaFoldDB" id="A7AM91"/>
<sequence>MTVDDVIKSIEGLSLSPSGTYSSSFGETYTVGDSGKDVFIKGSRRKDGSFRRDIRVRPGYIPPVRFIYFMFHLIL</sequence>
<gene>
    <name evidence="2" type="ORF">BBOV_III001080</name>
</gene>
<dbReference type="VEuPathDB" id="PiroplasmaDB:BBOV_III001080"/>
<feature type="domain" description="WIBG Mago-binding" evidence="1">
    <location>
        <begin position="36"/>
        <end position="62"/>
    </location>
</feature>
<protein>
    <recommendedName>
        <fullName evidence="1">WIBG Mago-binding domain-containing protein</fullName>
    </recommendedName>
</protein>